<dbReference type="EMBL" id="DYZL01000111">
    <property type="protein sequence ID" value="HJH43212.1"/>
    <property type="molecule type" value="Genomic_DNA"/>
</dbReference>
<dbReference type="InterPro" id="IPR010982">
    <property type="entry name" value="Lambda_DNA-bd_dom_sf"/>
</dbReference>
<evidence type="ECO:0000313" key="3">
    <source>
        <dbReference type="EMBL" id="PNV65723.1"/>
    </source>
</evidence>
<reference evidence="2" key="2">
    <citation type="journal article" date="2021" name="PeerJ">
        <title>Extensive microbial diversity within the chicken gut microbiome revealed by metagenomics and culture.</title>
        <authorList>
            <person name="Gilroy R."/>
            <person name="Ravi A."/>
            <person name="Getino M."/>
            <person name="Pursley I."/>
            <person name="Horton D.L."/>
            <person name="Alikhan N.F."/>
            <person name="Baker D."/>
            <person name="Gharbi K."/>
            <person name="Hall N."/>
            <person name="Watson M."/>
            <person name="Adriaenssens E.M."/>
            <person name="Foster-Nyarko E."/>
            <person name="Jarju S."/>
            <person name="Secka A."/>
            <person name="Antonio M."/>
            <person name="Oren A."/>
            <person name="Chaudhuri R.R."/>
            <person name="La Ragione R."/>
            <person name="Hildebrand F."/>
            <person name="Pallen M.J."/>
        </authorList>
    </citation>
    <scope>NUCLEOTIDE SEQUENCE</scope>
    <source>
        <strain evidence="2">USAMLcec12-2067</strain>
    </source>
</reference>
<dbReference type="InterPro" id="IPR025272">
    <property type="entry name" value="SocA_Panacea"/>
</dbReference>
<dbReference type="Proteomes" id="UP000789325">
    <property type="component" value="Unassembled WGS sequence"/>
</dbReference>
<gene>
    <name evidence="3" type="ORF">C2L80_05115</name>
    <name evidence="2" type="ORF">K8V16_05390</name>
</gene>
<dbReference type="Gene3D" id="1.10.260.40">
    <property type="entry name" value="lambda repressor-like DNA-binding domains"/>
    <property type="match status" value="1"/>
</dbReference>
<reference evidence="3 4" key="1">
    <citation type="journal article" date="2018" name="Int. J. Syst. Evol. Microbiol.">
        <title>Rubneribacter badeniensis gen. nov., sp. nov. and Enteroscipio rubneri gen. nov., sp. nov., new members of the Eggerthellaceae isolated from human faeces.</title>
        <authorList>
            <person name="Danylec N."/>
            <person name="Gobl A."/>
            <person name="Stoll D.A."/>
            <person name="Hetzer B."/>
            <person name="Kulling S.E."/>
            <person name="Huch M."/>
        </authorList>
    </citation>
    <scope>NUCLEOTIDE SEQUENCE [LARGE SCALE GENOMIC DNA]</scope>
    <source>
        <strain evidence="3 4">ResAG-85</strain>
    </source>
</reference>
<proteinExistence type="predicted"/>
<dbReference type="Proteomes" id="UP000236488">
    <property type="component" value="Unassembled WGS sequence"/>
</dbReference>
<dbReference type="InterPro" id="IPR032758">
    <property type="entry name" value="MqsA/HigA-2"/>
</dbReference>
<keyword evidence="4" id="KW-1185">Reference proteome</keyword>
<dbReference type="GO" id="GO:0003677">
    <property type="term" value="F:DNA binding"/>
    <property type="evidence" value="ECO:0007669"/>
    <property type="project" value="InterPro"/>
</dbReference>
<dbReference type="AlphaFoldDB" id="A0A2K2U5V8"/>
<organism evidence="3 4">
    <name type="scientific">Rubneribacter badeniensis</name>
    <dbReference type="NCBI Taxonomy" id="2070688"/>
    <lineage>
        <taxon>Bacteria</taxon>
        <taxon>Bacillati</taxon>
        <taxon>Actinomycetota</taxon>
        <taxon>Coriobacteriia</taxon>
        <taxon>Eggerthellales</taxon>
        <taxon>Eggerthellaceae</taxon>
        <taxon>Rubneribacter</taxon>
    </lineage>
</organism>
<evidence type="ECO:0000313" key="4">
    <source>
        <dbReference type="Proteomes" id="UP000236488"/>
    </source>
</evidence>
<dbReference type="CDD" id="cd00093">
    <property type="entry name" value="HTH_XRE"/>
    <property type="match status" value="1"/>
</dbReference>
<dbReference type="InterPro" id="IPR001387">
    <property type="entry name" value="Cro/C1-type_HTH"/>
</dbReference>
<accession>A0A2K2U5V8</accession>
<dbReference type="Pfam" id="PF15731">
    <property type="entry name" value="MqsA_antitoxin"/>
    <property type="match status" value="1"/>
</dbReference>
<dbReference type="Pfam" id="PF13274">
    <property type="entry name" value="SocA_Panacea"/>
    <property type="match status" value="1"/>
</dbReference>
<dbReference type="NCBIfam" id="TIGR03830">
    <property type="entry name" value="CxxCG_CxxCG_HTH"/>
    <property type="match status" value="1"/>
</dbReference>
<evidence type="ECO:0000259" key="1">
    <source>
        <dbReference type="Pfam" id="PF13274"/>
    </source>
</evidence>
<protein>
    <submittedName>
        <fullName evidence="3">DUF4065 domain-containing protein</fullName>
    </submittedName>
</protein>
<dbReference type="SUPFAM" id="SSF47413">
    <property type="entry name" value="lambda repressor-like DNA-binding domains"/>
    <property type="match status" value="1"/>
</dbReference>
<feature type="domain" description="Antitoxin SocA-like Panacea" evidence="1">
    <location>
        <begin position="248"/>
        <end position="353"/>
    </location>
</feature>
<reference evidence="2" key="3">
    <citation type="submission" date="2021-09" db="EMBL/GenBank/DDBJ databases">
        <authorList>
            <person name="Gilroy R."/>
        </authorList>
    </citation>
    <scope>NUCLEOTIDE SEQUENCE</scope>
    <source>
        <strain evidence="2">USAMLcec12-2067</strain>
    </source>
</reference>
<sequence>MSSWPFSSRREARKRCASRFTKPSIDCRIRTEGRSPSLSEIVRTICDVCCNEVDAPVVAVRETVDVRGVSVTDEFWYPVCPLCGNRIGHAATMDRNFEKMYAAYREARDIPQPDEIVALRRRYGFSQRVFAAVLGIGVASVQRYEGGALPSESHAELLRQARDPQALRERLRSGAPRLGERDRERALRAVEQQAARKMDYAVVRLDLLDRLPRVALPETGLRAFDADRLREAVVYLAAHVGSLFVTKLNKVLFYLDFSAYRDEGVGFTGLRYARADYGPVPDQYDLVMAALVDGATLAYREQGDGRVVVARRGADLSAFSPREVARLDAVAAFANGFASTAELSAYSHEERAWLETPSGEVIDYAFACDLRMPAAPLP</sequence>
<comment type="caution">
    <text evidence="3">The sequence shown here is derived from an EMBL/GenBank/DDBJ whole genome shotgun (WGS) entry which is preliminary data.</text>
</comment>
<dbReference type="EMBL" id="PPEL01000019">
    <property type="protein sequence ID" value="PNV65723.1"/>
    <property type="molecule type" value="Genomic_DNA"/>
</dbReference>
<evidence type="ECO:0000313" key="2">
    <source>
        <dbReference type="EMBL" id="HJH43212.1"/>
    </source>
</evidence>
<dbReference type="InterPro" id="IPR022452">
    <property type="entry name" value="MqsA"/>
</dbReference>
<name>A0A2K2U5V8_9ACTN</name>